<dbReference type="EMBL" id="CP036432">
    <property type="protein sequence ID" value="QDV87163.1"/>
    <property type="molecule type" value="Genomic_DNA"/>
</dbReference>
<reference evidence="1 2" key="1">
    <citation type="submission" date="2019-02" db="EMBL/GenBank/DDBJ databases">
        <title>Deep-cultivation of Planctomycetes and their phenomic and genomic characterization uncovers novel biology.</title>
        <authorList>
            <person name="Wiegand S."/>
            <person name="Jogler M."/>
            <person name="Boedeker C."/>
            <person name="Pinto D."/>
            <person name="Vollmers J."/>
            <person name="Rivas-Marin E."/>
            <person name="Kohn T."/>
            <person name="Peeters S.H."/>
            <person name="Heuer A."/>
            <person name="Rast P."/>
            <person name="Oberbeckmann S."/>
            <person name="Bunk B."/>
            <person name="Jeske O."/>
            <person name="Meyerdierks A."/>
            <person name="Storesund J.E."/>
            <person name="Kallscheuer N."/>
            <person name="Luecker S."/>
            <person name="Lage O.M."/>
            <person name="Pohl T."/>
            <person name="Merkel B.J."/>
            <person name="Hornburger P."/>
            <person name="Mueller R.-W."/>
            <person name="Bruemmer F."/>
            <person name="Labrenz M."/>
            <person name="Spormann A.M."/>
            <person name="Op den Camp H."/>
            <person name="Overmann J."/>
            <person name="Amann R."/>
            <person name="Jetten M.S.M."/>
            <person name="Mascher T."/>
            <person name="Medema M.H."/>
            <person name="Devos D.P."/>
            <person name="Kaster A.-K."/>
            <person name="Ovreas L."/>
            <person name="Rohde M."/>
            <person name="Galperin M.Y."/>
            <person name="Jogler C."/>
        </authorList>
    </citation>
    <scope>NUCLEOTIDE SEQUENCE [LARGE SCALE GENOMIC DNA]</scope>
    <source>
        <strain evidence="1 2">TBK1r</strain>
    </source>
</reference>
<gene>
    <name evidence="1" type="ORF">TBK1r_61920</name>
</gene>
<evidence type="ECO:0000313" key="2">
    <source>
        <dbReference type="Proteomes" id="UP000318081"/>
    </source>
</evidence>
<name>A0ABX5XYP8_9BACT</name>
<sequence length="476" mass="53402">MIDVTLYRRFSQDPAAYRESLVVDVDGRPKRFGEVMDDWQRRDFEALDPSVLRCLNRWKGDAPPMRAYFERARGASKTTDIAVMACYLLAFAPRVLRTYAFACDRDQAGLLRDACERLIRLNPWLGKILEVKKGVGVVNVAVDHPGFGSTLSIETSDVGSSYGLLADAIFFDEITHWTESAEALWASILSTVAKRASCVLVGISNAGFVDTWQHRLYEAISADPAWIFSRKDGPASWIADSALEEQRRLLPNSAYRRLWWNEWSAGEVEPALCPTDVAAAFSRRLVPLFGSEPCWGYVAGLDLGVSRDHSGLVVLAVRRNEYRDDTDQIRLAYARRWRPPKGMKVDLMEVEEDLRECVDRFGCSVAVDPWQAELLGQRLSFDGVNVESIAPTAKALREMATKLREIFTDRRIKLSDVDGLRSDIERLTLVETAYGFRLRSPRDKRGHGDLASALCLALVASDEITAADPAFRVVTL</sequence>
<keyword evidence="2" id="KW-1185">Reference proteome</keyword>
<accession>A0ABX5XYP8</accession>
<dbReference type="Gene3D" id="3.40.50.300">
    <property type="entry name" value="P-loop containing nucleotide triphosphate hydrolases"/>
    <property type="match status" value="1"/>
</dbReference>
<dbReference type="Gene3D" id="3.30.420.240">
    <property type="match status" value="1"/>
</dbReference>
<dbReference type="InterPro" id="IPR027417">
    <property type="entry name" value="P-loop_NTPase"/>
</dbReference>
<protein>
    <submittedName>
        <fullName evidence="1">Phage Terminase</fullName>
    </submittedName>
</protein>
<proteinExistence type="predicted"/>
<dbReference type="Proteomes" id="UP000318081">
    <property type="component" value="Chromosome"/>
</dbReference>
<organism evidence="1 2">
    <name type="scientific">Stieleria magnilauensis</name>
    <dbReference type="NCBI Taxonomy" id="2527963"/>
    <lineage>
        <taxon>Bacteria</taxon>
        <taxon>Pseudomonadati</taxon>
        <taxon>Planctomycetota</taxon>
        <taxon>Planctomycetia</taxon>
        <taxon>Pirellulales</taxon>
        <taxon>Pirellulaceae</taxon>
        <taxon>Stieleria</taxon>
    </lineage>
</organism>
<evidence type="ECO:0000313" key="1">
    <source>
        <dbReference type="EMBL" id="QDV87163.1"/>
    </source>
</evidence>
<dbReference type="RefSeq" id="WP_145218689.1">
    <property type="nucleotide sequence ID" value="NZ_CP036432.1"/>
</dbReference>